<feature type="repeat" description="WD" evidence="7">
    <location>
        <begin position="196"/>
        <end position="238"/>
    </location>
</feature>
<dbReference type="GO" id="GO:0005829">
    <property type="term" value="C:cytosol"/>
    <property type="evidence" value="ECO:0000318"/>
    <property type="project" value="GO_Central"/>
</dbReference>
<dbReference type="HAMAP" id="MF_03056">
    <property type="entry name" value="TRM82"/>
    <property type="match status" value="1"/>
</dbReference>
<evidence type="ECO:0000313" key="9">
    <source>
        <dbReference type="Proteomes" id="UP000001554"/>
    </source>
</evidence>
<organism evidence="9 10">
    <name type="scientific">Branchiostoma floridae</name>
    <name type="common">Florida lancelet</name>
    <name type="synonym">Amphioxus</name>
    <dbReference type="NCBI Taxonomy" id="7739"/>
    <lineage>
        <taxon>Eukaryota</taxon>
        <taxon>Metazoa</taxon>
        <taxon>Chordata</taxon>
        <taxon>Cephalochordata</taxon>
        <taxon>Leptocardii</taxon>
        <taxon>Amphioxiformes</taxon>
        <taxon>Branchiostomatidae</taxon>
        <taxon>Branchiostoma</taxon>
    </lineage>
</organism>
<comment type="subcellular location">
    <subcellularLocation>
        <location evidence="1 6">Nucleus</location>
    </subcellularLocation>
</comment>
<dbReference type="GO" id="GO:0006400">
    <property type="term" value="P:tRNA modification"/>
    <property type="evidence" value="ECO:0000318"/>
    <property type="project" value="GO_Central"/>
</dbReference>
<dbReference type="Proteomes" id="UP000001554">
    <property type="component" value="Chromosome 9"/>
</dbReference>
<gene>
    <name evidence="10" type="primary">LOC118422388</name>
</gene>
<dbReference type="KEGG" id="bfo:118422388"/>
<keyword evidence="4 6" id="KW-0677">Repeat</keyword>
<evidence type="ECO:0000256" key="5">
    <source>
        <dbReference type="ARBA" id="ARBA00023242"/>
    </source>
</evidence>
<dbReference type="Pfam" id="PF00400">
    <property type="entry name" value="WD40"/>
    <property type="match status" value="1"/>
</dbReference>
<dbReference type="AlphaFoldDB" id="A0A9J7LP55"/>
<feature type="region of interest" description="Disordered" evidence="8">
    <location>
        <begin position="392"/>
        <end position="421"/>
    </location>
</feature>
<evidence type="ECO:0000256" key="7">
    <source>
        <dbReference type="PROSITE-ProRule" id="PRU00221"/>
    </source>
</evidence>
<dbReference type="GeneID" id="118422388"/>
<feature type="compositionally biased region" description="Basic and acidic residues" evidence="8">
    <location>
        <begin position="43"/>
        <end position="65"/>
    </location>
</feature>
<dbReference type="OrthoDB" id="371245at2759"/>
<dbReference type="SMART" id="SM00320">
    <property type="entry name" value="WD40"/>
    <property type="match status" value="4"/>
</dbReference>
<dbReference type="PANTHER" id="PTHR16288:SF0">
    <property type="entry name" value="TRNA (GUANINE-N(7)-)-METHYLTRANSFERASE NON-CATALYTIC SUBUNIT WDR4"/>
    <property type="match status" value="1"/>
</dbReference>
<evidence type="ECO:0000256" key="8">
    <source>
        <dbReference type="SAM" id="MobiDB-lite"/>
    </source>
</evidence>
<dbReference type="PANTHER" id="PTHR16288">
    <property type="entry name" value="WD40 REPEAT PROTEIN 4"/>
    <property type="match status" value="1"/>
</dbReference>
<evidence type="ECO:0000256" key="1">
    <source>
        <dbReference type="ARBA" id="ARBA00004123"/>
    </source>
</evidence>
<proteinExistence type="inferred from homology"/>
<dbReference type="InterPro" id="IPR036322">
    <property type="entry name" value="WD40_repeat_dom_sf"/>
</dbReference>
<feature type="compositionally biased region" description="Basic and acidic residues" evidence="8">
    <location>
        <begin position="404"/>
        <end position="421"/>
    </location>
</feature>
<feature type="region of interest" description="Disordered" evidence="8">
    <location>
        <begin position="43"/>
        <end position="72"/>
    </location>
</feature>
<evidence type="ECO:0000256" key="6">
    <source>
        <dbReference type="HAMAP-Rule" id="MF_03056"/>
    </source>
</evidence>
<dbReference type="GO" id="GO:0043527">
    <property type="term" value="C:tRNA methyltransferase complex"/>
    <property type="evidence" value="ECO:0000318"/>
    <property type="project" value="GO_Central"/>
</dbReference>
<reference evidence="9" key="1">
    <citation type="journal article" date="2020" name="Nat. Ecol. Evol.">
        <title>Deeply conserved synteny resolves early events in vertebrate evolution.</title>
        <authorList>
            <person name="Simakov O."/>
            <person name="Marletaz F."/>
            <person name="Yue J.X."/>
            <person name="O'Connell B."/>
            <person name="Jenkins J."/>
            <person name="Brandt A."/>
            <person name="Calef R."/>
            <person name="Tung C.H."/>
            <person name="Huang T.K."/>
            <person name="Schmutz J."/>
            <person name="Satoh N."/>
            <person name="Yu J.K."/>
            <person name="Putnam N.H."/>
            <person name="Green R.E."/>
            <person name="Rokhsar D.S."/>
        </authorList>
    </citation>
    <scope>NUCLEOTIDE SEQUENCE [LARGE SCALE GENOMIC DNA]</scope>
    <source>
        <strain evidence="9">S238N-H82</strain>
    </source>
</reference>
<dbReference type="InterPro" id="IPR001680">
    <property type="entry name" value="WD40_rpt"/>
</dbReference>
<evidence type="ECO:0000313" key="10">
    <source>
        <dbReference type="RefSeq" id="XP_035685803.1"/>
    </source>
</evidence>
<comment type="function">
    <text evidence="6">Required for the formation of N(7)-methylguanine at position 46 (m7G46) in tRNA. In the complex, it is required to stabilize and induce conformational changes of the catalytic subunit.</text>
</comment>
<evidence type="ECO:0000256" key="4">
    <source>
        <dbReference type="ARBA" id="ARBA00022737"/>
    </source>
</evidence>
<keyword evidence="9" id="KW-1185">Reference proteome</keyword>
<reference evidence="10" key="2">
    <citation type="submission" date="2025-08" db="UniProtKB">
        <authorList>
            <consortium name="RefSeq"/>
        </authorList>
    </citation>
    <scope>IDENTIFICATION</scope>
    <source>
        <strain evidence="10">S238N-H82</strain>
        <tissue evidence="10">Testes</tissue>
    </source>
</reference>
<evidence type="ECO:0000256" key="2">
    <source>
        <dbReference type="ARBA" id="ARBA00022574"/>
    </source>
</evidence>
<dbReference type="RefSeq" id="XP_035685803.1">
    <property type="nucleotide sequence ID" value="XM_035829910.1"/>
</dbReference>
<dbReference type="Gene3D" id="2.130.10.10">
    <property type="entry name" value="YVTN repeat-like/Quinoprotein amine dehydrogenase"/>
    <property type="match status" value="2"/>
</dbReference>
<keyword evidence="5 6" id="KW-0539">Nucleus</keyword>
<dbReference type="GO" id="GO:0106004">
    <property type="term" value="P:tRNA (guanine-N7)-methylation"/>
    <property type="evidence" value="ECO:0007669"/>
    <property type="project" value="UniProtKB-UniRule"/>
</dbReference>
<dbReference type="PROSITE" id="PS50294">
    <property type="entry name" value="WD_REPEATS_REGION"/>
    <property type="match status" value="1"/>
</dbReference>
<sequence>MASLVCMKKSLVVESGNSFKVYDRYGKHDVVYSHSIVCRAKNEKEKTEGSKTSEEKDDEKVKGEGGGEGPGSDKILARACSVPDGYFAVATDNKELILWKTTPTWKHISTRTVARRCTALVFTFKGDAILAADKSGDVYSFSVSDPEAPGTLLLGHLSMLLDIAIKDDDSFLITCDRDEKIRISHYPNTHSIYGYCLGHTEYITALCLSPYPDGVLLSGGGDGTVRVWDWLRGKELHVEHLAKFCGELKDNKPPVVSKLVCNWVGKLVAVVVEGLDSVILFKLHTEVAPRLDAQLIESNPLPCKGKVWDVAFDCNGYLWVAQAVKDNTVQVYKYMPSCRPLMCVSSQEHFVDITTAINSDWDFFQSSLGEDTMYSGLYKKHFDNLTPYFERKEERMKGKKRKEDKKGDEEGSKKVRSEEVV</sequence>
<dbReference type="InterPro" id="IPR015943">
    <property type="entry name" value="WD40/YVTN_repeat-like_dom_sf"/>
</dbReference>
<dbReference type="SUPFAM" id="SSF50978">
    <property type="entry name" value="WD40 repeat-like"/>
    <property type="match status" value="1"/>
</dbReference>
<comment type="pathway">
    <text evidence="6">tRNA modification; N(7)-methylguanine-tRNA biosynthesis.</text>
</comment>
<comment type="similarity">
    <text evidence="6">Belongs to the WD repeat TRM82 family.</text>
</comment>
<name>A0A9J7LP55_BRAFL</name>
<evidence type="ECO:0000256" key="3">
    <source>
        <dbReference type="ARBA" id="ARBA00022694"/>
    </source>
</evidence>
<comment type="subunit">
    <text evidence="6">Forms a heterodimer with the catalytic subunit.</text>
</comment>
<dbReference type="GO" id="GO:0005634">
    <property type="term" value="C:nucleus"/>
    <property type="evidence" value="ECO:0000318"/>
    <property type="project" value="GO_Central"/>
</dbReference>
<dbReference type="InterPro" id="IPR028884">
    <property type="entry name" value="Trm82"/>
</dbReference>
<keyword evidence="3 6" id="KW-0819">tRNA processing</keyword>
<dbReference type="OMA" id="DCIPVVY"/>
<accession>A0A9J7LP55</accession>
<keyword evidence="2 6" id="KW-0853">WD repeat</keyword>
<dbReference type="PROSITE" id="PS50082">
    <property type="entry name" value="WD_REPEATS_2"/>
    <property type="match status" value="1"/>
</dbReference>
<protein>
    <recommendedName>
        <fullName evidence="6">tRNA (guanine-N(7)-)-methyltransferase non-catalytic subunit</fullName>
    </recommendedName>
    <alternativeName>
        <fullName evidence="6">WD repeat-containing protein 4 homolog</fullName>
    </alternativeName>
</protein>